<reference evidence="3 4" key="1">
    <citation type="submission" date="2023-12" db="EMBL/GenBank/DDBJ databases">
        <title>Genome sequencing and assembly of bacterial species from a model synthetic community.</title>
        <authorList>
            <person name="Hogle S.L."/>
        </authorList>
    </citation>
    <scope>NUCLEOTIDE SEQUENCE [LARGE SCALE GENOMIC DNA]</scope>
    <source>
        <strain evidence="3 4">HAMBI 2494</strain>
    </source>
</reference>
<sequence>MAFRATRAESSATDGAQRDHSRAVLELEQALEELAAAQALFDATVRKSSTRRS</sequence>
<evidence type="ECO:0000256" key="2">
    <source>
        <dbReference type="SAM" id="MobiDB-lite"/>
    </source>
</evidence>
<dbReference type="RefSeq" id="WP_232833392.1">
    <property type="nucleotide sequence ID" value="NZ_CP139965.1"/>
</dbReference>
<keyword evidence="1" id="KW-0175">Coiled coil</keyword>
<feature type="region of interest" description="Disordered" evidence="2">
    <location>
        <begin position="1"/>
        <end position="20"/>
    </location>
</feature>
<keyword evidence="4" id="KW-1185">Reference proteome</keyword>
<evidence type="ECO:0008006" key="5">
    <source>
        <dbReference type="Google" id="ProtNLM"/>
    </source>
</evidence>
<dbReference type="EMBL" id="CP139965">
    <property type="protein sequence ID" value="WQD78107.1"/>
    <property type="molecule type" value="Genomic_DNA"/>
</dbReference>
<name>A0ABZ0WL61_9BURK</name>
<feature type="coiled-coil region" evidence="1">
    <location>
        <begin position="20"/>
        <end position="47"/>
    </location>
</feature>
<protein>
    <recommendedName>
        <fullName evidence="5">Transposase</fullName>
    </recommendedName>
</protein>
<evidence type="ECO:0000313" key="4">
    <source>
        <dbReference type="Proteomes" id="UP001325479"/>
    </source>
</evidence>
<organism evidence="3 4">
    <name type="scientific">Paraburkholderia kururiensis</name>
    <dbReference type="NCBI Taxonomy" id="984307"/>
    <lineage>
        <taxon>Bacteria</taxon>
        <taxon>Pseudomonadati</taxon>
        <taxon>Pseudomonadota</taxon>
        <taxon>Betaproteobacteria</taxon>
        <taxon>Burkholderiales</taxon>
        <taxon>Burkholderiaceae</taxon>
        <taxon>Paraburkholderia</taxon>
    </lineage>
</organism>
<accession>A0ABZ0WL61</accession>
<evidence type="ECO:0000256" key="1">
    <source>
        <dbReference type="SAM" id="Coils"/>
    </source>
</evidence>
<dbReference type="Proteomes" id="UP001325479">
    <property type="component" value="Chromosome"/>
</dbReference>
<proteinExistence type="predicted"/>
<evidence type="ECO:0000313" key="3">
    <source>
        <dbReference type="EMBL" id="WQD78107.1"/>
    </source>
</evidence>
<gene>
    <name evidence="3" type="ORF">U0042_29555</name>
</gene>